<feature type="domain" description="Gfo/Idh/MocA-like oxidoreductase N-terminal" evidence="1">
    <location>
        <begin position="6"/>
        <end position="125"/>
    </location>
</feature>
<gene>
    <name evidence="3" type="ORF">F4Y08_07475</name>
</gene>
<dbReference type="InterPro" id="IPR051450">
    <property type="entry name" value="Gfo/Idh/MocA_Oxidoreductases"/>
</dbReference>
<dbReference type="AlphaFoldDB" id="A0A6B1DSG1"/>
<sequence length="319" mass="35057">MTNPLRAAFIGAGPRSRSAHYPNVARLADVTMESVCELDEERLDMVVEQYGFPSVYTHHKEMLESANPDVVYCVMNEQWALGPVLDCIRAGKHVFIEKPPGANVDEVRQIRDAAVANNVWVQVGFQRRHAAVVRESMARTQAGGPVSMAVGIFHKQLLGEAAGGFTTTLWNDICHIVDMVRFMAGGEPAEVHAHRSKFGSPHWNVYGALIRFDNDATGIIEATRASGGRTLGGQLHAATVGCYFDIPSRLVLFTNDGQRDNLNGWDLAGVEQSDSAAYDGTLDMHRHFVECIRSNTQPLTDIRDTVHSMELVAAIEGEE</sequence>
<dbReference type="SUPFAM" id="SSF55347">
    <property type="entry name" value="Glyceraldehyde-3-phosphate dehydrogenase-like, C-terminal domain"/>
    <property type="match status" value="1"/>
</dbReference>
<name>A0A6B1DSG1_9CHLR</name>
<dbReference type="PANTHER" id="PTHR43377">
    <property type="entry name" value="BILIVERDIN REDUCTASE A"/>
    <property type="match status" value="1"/>
</dbReference>
<dbReference type="InterPro" id="IPR000683">
    <property type="entry name" value="Gfo/Idh/MocA-like_OxRdtase_N"/>
</dbReference>
<dbReference type="Pfam" id="PF01408">
    <property type="entry name" value="GFO_IDH_MocA"/>
    <property type="match status" value="1"/>
</dbReference>
<dbReference type="Pfam" id="PF22725">
    <property type="entry name" value="GFO_IDH_MocA_C3"/>
    <property type="match status" value="1"/>
</dbReference>
<accession>A0A6B1DSG1</accession>
<feature type="domain" description="GFO/IDH/MocA-like oxidoreductase" evidence="2">
    <location>
        <begin position="169"/>
        <end position="229"/>
    </location>
</feature>
<dbReference type="GO" id="GO:0000166">
    <property type="term" value="F:nucleotide binding"/>
    <property type="evidence" value="ECO:0007669"/>
    <property type="project" value="InterPro"/>
</dbReference>
<dbReference type="SUPFAM" id="SSF51735">
    <property type="entry name" value="NAD(P)-binding Rossmann-fold domains"/>
    <property type="match status" value="1"/>
</dbReference>
<evidence type="ECO:0000259" key="1">
    <source>
        <dbReference type="Pfam" id="PF01408"/>
    </source>
</evidence>
<evidence type="ECO:0000313" key="3">
    <source>
        <dbReference type="EMBL" id="MYD90167.1"/>
    </source>
</evidence>
<dbReference type="Gene3D" id="3.40.50.720">
    <property type="entry name" value="NAD(P)-binding Rossmann-like Domain"/>
    <property type="match status" value="1"/>
</dbReference>
<dbReference type="Gene3D" id="3.30.360.10">
    <property type="entry name" value="Dihydrodipicolinate Reductase, domain 2"/>
    <property type="match status" value="1"/>
</dbReference>
<comment type="caution">
    <text evidence="3">The sequence shown here is derived from an EMBL/GenBank/DDBJ whole genome shotgun (WGS) entry which is preliminary data.</text>
</comment>
<protein>
    <submittedName>
        <fullName evidence="3">Gfo/Idh/MocA family oxidoreductase</fullName>
    </submittedName>
</protein>
<organism evidence="3">
    <name type="scientific">Caldilineaceae bacterium SB0662_bin_9</name>
    <dbReference type="NCBI Taxonomy" id="2605258"/>
    <lineage>
        <taxon>Bacteria</taxon>
        <taxon>Bacillati</taxon>
        <taxon>Chloroflexota</taxon>
        <taxon>Caldilineae</taxon>
        <taxon>Caldilineales</taxon>
        <taxon>Caldilineaceae</taxon>
    </lineage>
</organism>
<dbReference type="InterPro" id="IPR036291">
    <property type="entry name" value="NAD(P)-bd_dom_sf"/>
</dbReference>
<dbReference type="PANTHER" id="PTHR43377:SF2">
    <property type="entry name" value="BINDING ROSSMANN FOLD OXIDOREDUCTASE, PUTATIVE (AFU_ORTHOLOGUE AFUA_4G00560)-RELATED"/>
    <property type="match status" value="1"/>
</dbReference>
<proteinExistence type="predicted"/>
<dbReference type="InterPro" id="IPR055170">
    <property type="entry name" value="GFO_IDH_MocA-like_dom"/>
</dbReference>
<evidence type="ECO:0000259" key="2">
    <source>
        <dbReference type="Pfam" id="PF22725"/>
    </source>
</evidence>
<reference evidence="3" key="1">
    <citation type="submission" date="2019-09" db="EMBL/GenBank/DDBJ databases">
        <title>Characterisation of the sponge microbiome using genome-centric metagenomics.</title>
        <authorList>
            <person name="Engelberts J.P."/>
            <person name="Robbins S.J."/>
            <person name="De Goeij J.M."/>
            <person name="Aranda M."/>
            <person name="Bell S.C."/>
            <person name="Webster N.S."/>
        </authorList>
    </citation>
    <scope>NUCLEOTIDE SEQUENCE</scope>
    <source>
        <strain evidence="3">SB0662_bin_9</strain>
    </source>
</reference>
<dbReference type="EMBL" id="VXPY01000052">
    <property type="protein sequence ID" value="MYD90167.1"/>
    <property type="molecule type" value="Genomic_DNA"/>
</dbReference>